<dbReference type="InterPro" id="IPR005119">
    <property type="entry name" value="LysR_subst-bd"/>
</dbReference>
<dbReference type="Proteomes" id="UP000239352">
    <property type="component" value="Unassembled WGS sequence"/>
</dbReference>
<dbReference type="RefSeq" id="WP_106113623.1">
    <property type="nucleotide sequence ID" value="NZ_PVSR01000012.1"/>
</dbReference>
<comment type="similarity">
    <text evidence="1">Belongs to the LysR transcriptional regulatory family.</text>
</comment>
<evidence type="ECO:0000256" key="4">
    <source>
        <dbReference type="ARBA" id="ARBA00023163"/>
    </source>
</evidence>
<keyword evidence="7" id="KW-1185">Reference proteome</keyword>
<evidence type="ECO:0000313" key="6">
    <source>
        <dbReference type="EMBL" id="PRW63596.1"/>
    </source>
</evidence>
<dbReference type="AlphaFoldDB" id="A0A2T0GWV5"/>
<evidence type="ECO:0000259" key="5">
    <source>
        <dbReference type="PROSITE" id="PS50931"/>
    </source>
</evidence>
<dbReference type="PANTHER" id="PTHR30346">
    <property type="entry name" value="TRANSCRIPTIONAL DUAL REGULATOR HCAR-RELATED"/>
    <property type="match status" value="1"/>
</dbReference>
<keyword evidence="4" id="KW-0804">Transcription</keyword>
<protein>
    <submittedName>
        <fullName evidence="6">LysR family transcriptional regulator</fullName>
    </submittedName>
</protein>
<sequence>MGLDLHKLHHLVAVAEEGSFTRAAKRLHLSQQALSTSIRALEREVGVALLDRSGSTLTVLPAGQALIADARVLHGLARSAVHRARRIGRGEPETLSIGHTPAVTGEEVTTLLARAHRTRPELASRINQRYPHELVEQLLAGDLDLGLCRAMTPVHGLTRSLLTHHRLHVAVAAEHHLADRAAVELTELAEETVVVWGTPGRSGYTDLLVEHCRRAGFEPRLRRNPVQGTPPTTAVLGTDHIAFVTDAPGRTADGRVRVLELRPPHFVPLHALWPQHTTHHAREAFLSATAD</sequence>
<keyword evidence="3" id="KW-0238">DNA-binding</keyword>
<dbReference type="STRING" id="1050202.GCA_000384035_03242"/>
<dbReference type="PANTHER" id="PTHR30346:SF17">
    <property type="entry name" value="LYSR FAMILY TRANSCRIPTIONAL REGULATOR"/>
    <property type="match status" value="1"/>
</dbReference>
<proteinExistence type="inferred from homology"/>
<gene>
    <name evidence="6" type="ORF">CEP50_09765</name>
</gene>
<dbReference type="Gene3D" id="3.40.190.10">
    <property type="entry name" value="Periplasmic binding protein-like II"/>
    <property type="match status" value="2"/>
</dbReference>
<dbReference type="Pfam" id="PF00126">
    <property type="entry name" value="HTH_1"/>
    <property type="match status" value="1"/>
</dbReference>
<evidence type="ECO:0000256" key="1">
    <source>
        <dbReference type="ARBA" id="ARBA00009437"/>
    </source>
</evidence>
<dbReference type="GO" id="GO:0032993">
    <property type="term" value="C:protein-DNA complex"/>
    <property type="evidence" value="ECO:0007669"/>
    <property type="project" value="TreeGrafter"/>
</dbReference>
<dbReference type="PROSITE" id="PS50931">
    <property type="entry name" value="HTH_LYSR"/>
    <property type="match status" value="1"/>
</dbReference>
<dbReference type="InParanoid" id="A0A2T0GWV5"/>
<dbReference type="GO" id="GO:0003677">
    <property type="term" value="F:DNA binding"/>
    <property type="evidence" value="ECO:0007669"/>
    <property type="project" value="UniProtKB-KW"/>
</dbReference>
<dbReference type="FunCoup" id="A0A2T0GWV5">
    <property type="interactions" value="13"/>
</dbReference>
<organism evidence="6 7">
    <name type="scientific">Actinopolyspora mortivallis</name>
    <dbReference type="NCBI Taxonomy" id="33906"/>
    <lineage>
        <taxon>Bacteria</taxon>
        <taxon>Bacillati</taxon>
        <taxon>Actinomycetota</taxon>
        <taxon>Actinomycetes</taxon>
        <taxon>Actinopolysporales</taxon>
        <taxon>Actinopolysporaceae</taxon>
        <taxon>Actinopolyspora</taxon>
    </lineage>
</organism>
<dbReference type="PRINTS" id="PR00039">
    <property type="entry name" value="HTHLYSR"/>
</dbReference>
<name>A0A2T0GWV5_ACTMO</name>
<dbReference type="Pfam" id="PF03466">
    <property type="entry name" value="LysR_substrate"/>
    <property type="match status" value="1"/>
</dbReference>
<keyword evidence="2" id="KW-0805">Transcription regulation</keyword>
<dbReference type="GO" id="GO:0003700">
    <property type="term" value="F:DNA-binding transcription factor activity"/>
    <property type="evidence" value="ECO:0007669"/>
    <property type="project" value="InterPro"/>
</dbReference>
<dbReference type="EMBL" id="PVSR01000012">
    <property type="protein sequence ID" value="PRW63596.1"/>
    <property type="molecule type" value="Genomic_DNA"/>
</dbReference>
<comment type="caution">
    <text evidence="6">The sequence shown here is derived from an EMBL/GenBank/DDBJ whole genome shotgun (WGS) entry which is preliminary data.</text>
</comment>
<evidence type="ECO:0000256" key="3">
    <source>
        <dbReference type="ARBA" id="ARBA00023125"/>
    </source>
</evidence>
<dbReference type="InterPro" id="IPR000847">
    <property type="entry name" value="LysR_HTH_N"/>
</dbReference>
<evidence type="ECO:0000256" key="2">
    <source>
        <dbReference type="ARBA" id="ARBA00023015"/>
    </source>
</evidence>
<dbReference type="SUPFAM" id="SSF53850">
    <property type="entry name" value="Periplasmic binding protein-like II"/>
    <property type="match status" value="1"/>
</dbReference>
<dbReference type="InterPro" id="IPR036388">
    <property type="entry name" value="WH-like_DNA-bd_sf"/>
</dbReference>
<dbReference type="InterPro" id="IPR036390">
    <property type="entry name" value="WH_DNA-bd_sf"/>
</dbReference>
<reference evidence="6 7" key="1">
    <citation type="submission" date="2018-03" db="EMBL/GenBank/DDBJ databases">
        <title>Actinopolyspora mortivallis from Sahara, screening for active biomolecules.</title>
        <authorList>
            <person name="Selama O."/>
            <person name="Wellington E.M.H."/>
            <person name="Hacene H."/>
        </authorList>
    </citation>
    <scope>NUCLEOTIDE SEQUENCE [LARGE SCALE GENOMIC DNA]</scope>
    <source>
        <strain evidence="6 7">M5A</strain>
    </source>
</reference>
<dbReference type="Gene3D" id="1.10.10.10">
    <property type="entry name" value="Winged helix-like DNA-binding domain superfamily/Winged helix DNA-binding domain"/>
    <property type="match status" value="1"/>
</dbReference>
<dbReference type="SUPFAM" id="SSF46785">
    <property type="entry name" value="Winged helix' DNA-binding domain"/>
    <property type="match status" value="1"/>
</dbReference>
<evidence type="ECO:0000313" key="7">
    <source>
        <dbReference type="Proteomes" id="UP000239352"/>
    </source>
</evidence>
<feature type="domain" description="HTH lysR-type" evidence="5">
    <location>
        <begin position="3"/>
        <end position="60"/>
    </location>
</feature>
<accession>A0A2T0GWV5</accession>